<reference evidence="4" key="1">
    <citation type="submission" date="2016-06" db="UniProtKB">
        <authorList>
            <consortium name="WormBaseParasite"/>
        </authorList>
    </citation>
    <scope>IDENTIFICATION</scope>
</reference>
<reference evidence="2 3" key="2">
    <citation type="submission" date="2018-11" db="EMBL/GenBank/DDBJ databases">
        <authorList>
            <consortium name="Pathogen Informatics"/>
        </authorList>
    </citation>
    <scope>NUCLEOTIDE SEQUENCE [LARGE SCALE GENOMIC DNA]</scope>
</reference>
<organism evidence="4">
    <name type="scientific">Gongylonema pulchrum</name>
    <dbReference type="NCBI Taxonomy" id="637853"/>
    <lineage>
        <taxon>Eukaryota</taxon>
        <taxon>Metazoa</taxon>
        <taxon>Ecdysozoa</taxon>
        <taxon>Nematoda</taxon>
        <taxon>Chromadorea</taxon>
        <taxon>Rhabditida</taxon>
        <taxon>Spirurina</taxon>
        <taxon>Spiruromorpha</taxon>
        <taxon>Spiruroidea</taxon>
        <taxon>Gongylonematidae</taxon>
        <taxon>Gongylonema</taxon>
    </lineage>
</organism>
<evidence type="ECO:0000313" key="3">
    <source>
        <dbReference type="Proteomes" id="UP000271098"/>
    </source>
</evidence>
<dbReference type="EMBL" id="UYRT01020142">
    <property type="protein sequence ID" value="VDK59007.1"/>
    <property type="molecule type" value="Genomic_DNA"/>
</dbReference>
<name>A0A183DFX7_9BILA</name>
<accession>A0A183DFX7</accession>
<keyword evidence="1" id="KW-0812">Transmembrane</keyword>
<dbReference type="AlphaFoldDB" id="A0A183DFX7"/>
<evidence type="ECO:0000256" key="1">
    <source>
        <dbReference type="SAM" id="Phobius"/>
    </source>
</evidence>
<keyword evidence="1" id="KW-1133">Transmembrane helix</keyword>
<protein>
    <submittedName>
        <fullName evidence="4">Sgl0002 protein</fullName>
    </submittedName>
</protein>
<dbReference type="OrthoDB" id="5849902at2759"/>
<gene>
    <name evidence="2" type="ORF">GPUH_LOCUS7622</name>
</gene>
<dbReference type="WBParaSite" id="GPUH_0000762701-mRNA-1">
    <property type="protein sequence ID" value="GPUH_0000762701-mRNA-1"/>
    <property type="gene ID" value="GPUH_0000762701"/>
</dbReference>
<keyword evidence="1" id="KW-0472">Membrane</keyword>
<evidence type="ECO:0000313" key="4">
    <source>
        <dbReference type="WBParaSite" id="GPUH_0000762701-mRNA-1"/>
    </source>
</evidence>
<evidence type="ECO:0000313" key="2">
    <source>
        <dbReference type="EMBL" id="VDK59007.1"/>
    </source>
</evidence>
<dbReference type="Proteomes" id="UP000271098">
    <property type="component" value="Unassembled WGS sequence"/>
</dbReference>
<feature type="transmembrane region" description="Helical" evidence="1">
    <location>
        <begin position="13"/>
        <end position="35"/>
    </location>
</feature>
<keyword evidence="3" id="KW-1185">Reference proteome</keyword>
<proteinExistence type="predicted"/>
<sequence length="63" mass="6851">MKATVSAPVEDEVFLILFLIIVALVVALLLLFGAYRGIRNLLGHGGYHISDEGLLNSSGKIRR</sequence>